<reference evidence="2 3" key="1">
    <citation type="submission" date="2023-04" db="EMBL/GenBank/DDBJ databases">
        <title>Draft genome sequence of acteroides sedimenti strain YN3PY1.</title>
        <authorList>
            <person name="Yoshida N."/>
        </authorList>
    </citation>
    <scope>NUCLEOTIDE SEQUENCE [LARGE SCALE GENOMIC DNA]</scope>
    <source>
        <strain evidence="2 3">YN3PY1</strain>
    </source>
</reference>
<evidence type="ECO:0000313" key="3">
    <source>
        <dbReference type="Proteomes" id="UP001496674"/>
    </source>
</evidence>
<gene>
    <name evidence="2" type="ORF">BSYN_16810</name>
</gene>
<accession>A0ABN6ZAM3</accession>
<dbReference type="CDD" id="cd06529">
    <property type="entry name" value="S24_LexA-like"/>
    <property type="match status" value="1"/>
</dbReference>
<sequence>MKEEKAFNKIEIYWISKSQAVEIPFVGEIKAGFPSAAEDFVESAIDLNKYVVKHPSATYFARVNGTSMEPDLSEGDLLIIDRSLEPANGRIAVCFVDGEFTVKRIRIEKEKCLLIPSNAGYPILEVTKDNDFLIWGIVSYVIKKV</sequence>
<dbReference type="Gene3D" id="2.10.109.10">
    <property type="entry name" value="Umud Fragment, subunit A"/>
    <property type="match status" value="1"/>
</dbReference>
<dbReference type="NCBIfam" id="NF007621">
    <property type="entry name" value="PRK10276.1"/>
    <property type="match status" value="1"/>
</dbReference>
<dbReference type="EMBL" id="AP028055">
    <property type="protein sequence ID" value="BEG99416.1"/>
    <property type="molecule type" value="Genomic_DNA"/>
</dbReference>
<dbReference type="InterPro" id="IPR015927">
    <property type="entry name" value="Peptidase_S24_S26A/B/C"/>
</dbReference>
<dbReference type="Pfam" id="PF00717">
    <property type="entry name" value="Peptidase_S24"/>
    <property type="match status" value="1"/>
</dbReference>
<dbReference type="InterPro" id="IPR036286">
    <property type="entry name" value="LexA/Signal_pep-like_sf"/>
</dbReference>
<proteinExistence type="predicted"/>
<dbReference type="Proteomes" id="UP001496674">
    <property type="component" value="Chromosome"/>
</dbReference>
<evidence type="ECO:0000259" key="1">
    <source>
        <dbReference type="Pfam" id="PF00717"/>
    </source>
</evidence>
<dbReference type="InterPro" id="IPR050077">
    <property type="entry name" value="LexA_repressor"/>
</dbReference>
<dbReference type="InterPro" id="IPR039418">
    <property type="entry name" value="LexA-like"/>
</dbReference>
<dbReference type="PANTHER" id="PTHR33516">
    <property type="entry name" value="LEXA REPRESSOR"/>
    <property type="match status" value="1"/>
</dbReference>
<keyword evidence="3" id="KW-1185">Reference proteome</keyword>
<dbReference type="PANTHER" id="PTHR33516:SF2">
    <property type="entry name" value="LEXA REPRESSOR-RELATED"/>
    <property type="match status" value="1"/>
</dbReference>
<dbReference type="RefSeq" id="WP_353329944.1">
    <property type="nucleotide sequence ID" value="NZ_AP028055.1"/>
</dbReference>
<evidence type="ECO:0000313" key="2">
    <source>
        <dbReference type="EMBL" id="BEG99416.1"/>
    </source>
</evidence>
<protein>
    <submittedName>
        <fullName evidence="2">SOS-response transcriptional regulator UmuD-like protein</fullName>
    </submittedName>
</protein>
<organism evidence="2 3">
    <name type="scientific">Bacteroides sedimenti</name>
    <dbReference type="NCBI Taxonomy" id="2136147"/>
    <lineage>
        <taxon>Bacteria</taxon>
        <taxon>Pseudomonadati</taxon>
        <taxon>Bacteroidota</taxon>
        <taxon>Bacteroidia</taxon>
        <taxon>Bacteroidales</taxon>
        <taxon>Bacteroidaceae</taxon>
        <taxon>Bacteroides</taxon>
    </lineage>
</organism>
<dbReference type="SUPFAM" id="SSF51306">
    <property type="entry name" value="LexA/Signal peptidase"/>
    <property type="match status" value="1"/>
</dbReference>
<name>A0ABN6ZAM3_9BACE</name>
<feature type="domain" description="Peptidase S24/S26A/S26B/S26C" evidence="1">
    <location>
        <begin position="24"/>
        <end position="138"/>
    </location>
</feature>